<sequence length="200" mass="22840">MKSDSKLEDEIKSDACSHLPEYPLEFIDFIRSLSEVHLGELSAALGLTCAVWCLGAVHIYAIYKYTTNEKRRGKLYILALLFPIMAACCVGSMISPRSANILKSIGLFYILSSLYTAMSLIRYLFSSTHDMFRVLHQADNKIRMQTPPLCCCCPFLPQFEITPSRIRYLEMFTFQAPIVRIILIAINVLLLTEKGYNHKW</sequence>
<evidence type="ECO:0000256" key="3">
    <source>
        <dbReference type="ARBA" id="ARBA00022989"/>
    </source>
</evidence>
<protein>
    <submittedName>
        <fullName evidence="6">Uncharacterized protein</fullName>
    </submittedName>
</protein>
<dbReference type="Pfam" id="PF03619">
    <property type="entry name" value="Solute_trans_a"/>
    <property type="match status" value="1"/>
</dbReference>
<feature type="transmembrane region" description="Helical" evidence="5">
    <location>
        <begin position="172"/>
        <end position="191"/>
    </location>
</feature>
<evidence type="ECO:0000313" key="7">
    <source>
        <dbReference type="Proteomes" id="UP000218231"/>
    </source>
</evidence>
<accession>A0A2A2KR28</accession>
<evidence type="ECO:0000256" key="4">
    <source>
        <dbReference type="ARBA" id="ARBA00023136"/>
    </source>
</evidence>
<gene>
    <name evidence="6" type="ORF">WR25_05654</name>
</gene>
<dbReference type="OrthoDB" id="5843646at2759"/>
<dbReference type="EMBL" id="LIAE01007888">
    <property type="protein sequence ID" value="PAV76404.1"/>
    <property type="molecule type" value="Genomic_DNA"/>
</dbReference>
<dbReference type="AlphaFoldDB" id="A0A2A2KR28"/>
<evidence type="ECO:0000313" key="6">
    <source>
        <dbReference type="EMBL" id="PAV76404.1"/>
    </source>
</evidence>
<dbReference type="InterPro" id="IPR005178">
    <property type="entry name" value="Ostalpha/TMEM184C"/>
</dbReference>
<comment type="subcellular location">
    <subcellularLocation>
        <location evidence="1">Membrane</location>
        <topology evidence="1">Multi-pass membrane protein</topology>
    </subcellularLocation>
</comment>
<feature type="transmembrane region" description="Helical" evidence="5">
    <location>
        <begin position="41"/>
        <end position="63"/>
    </location>
</feature>
<organism evidence="6 7">
    <name type="scientific">Diploscapter pachys</name>
    <dbReference type="NCBI Taxonomy" id="2018661"/>
    <lineage>
        <taxon>Eukaryota</taxon>
        <taxon>Metazoa</taxon>
        <taxon>Ecdysozoa</taxon>
        <taxon>Nematoda</taxon>
        <taxon>Chromadorea</taxon>
        <taxon>Rhabditida</taxon>
        <taxon>Rhabditina</taxon>
        <taxon>Rhabditomorpha</taxon>
        <taxon>Rhabditoidea</taxon>
        <taxon>Rhabditidae</taxon>
        <taxon>Diploscapter</taxon>
    </lineage>
</organism>
<evidence type="ECO:0000256" key="1">
    <source>
        <dbReference type="ARBA" id="ARBA00004141"/>
    </source>
</evidence>
<reference evidence="6 7" key="1">
    <citation type="journal article" date="2017" name="Curr. Biol.">
        <title>Genome architecture and evolution of a unichromosomal asexual nematode.</title>
        <authorList>
            <person name="Fradin H."/>
            <person name="Zegar C."/>
            <person name="Gutwein M."/>
            <person name="Lucas J."/>
            <person name="Kovtun M."/>
            <person name="Corcoran D."/>
            <person name="Baugh L.R."/>
            <person name="Kiontke K."/>
            <person name="Gunsalus K."/>
            <person name="Fitch D.H."/>
            <person name="Piano F."/>
        </authorList>
    </citation>
    <scope>NUCLEOTIDE SEQUENCE [LARGE SCALE GENOMIC DNA]</scope>
    <source>
        <strain evidence="6">PF1309</strain>
    </source>
</reference>
<keyword evidence="4 5" id="KW-0472">Membrane</keyword>
<keyword evidence="3 5" id="KW-1133">Transmembrane helix</keyword>
<dbReference type="PANTHER" id="PTHR23423">
    <property type="entry name" value="ORGANIC SOLUTE TRANSPORTER-RELATED"/>
    <property type="match status" value="1"/>
</dbReference>
<feature type="transmembrane region" description="Helical" evidence="5">
    <location>
        <begin position="106"/>
        <end position="125"/>
    </location>
</feature>
<comment type="caution">
    <text evidence="6">The sequence shown here is derived from an EMBL/GenBank/DDBJ whole genome shotgun (WGS) entry which is preliminary data.</text>
</comment>
<dbReference type="GO" id="GO:0016020">
    <property type="term" value="C:membrane"/>
    <property type="evidence" value="ECO:0007669"/>
    <property type="project" value="UniProtKB-SubCell"/>
</dbReference>
<name>A0A2A2KR28_9BILA</name>
<proteinExistence type="predicted"/>
<dbReference type="STRING" id="2018661.A0A2A2KR28"/>
<evidence type="ECO:0000256" key="5">
    <source>
        <dbReference type="SAM" id="Phobius"/>
    </source>
</evidence>
<feature type="transmembrane region" description="Helical" evidence="5">
    <location>
        <begin position="75"/>
        <end position="94"/>
    </location>
</feature>
<evidence type="ECO:0000256" key="2">
    <source>
        <dbReference type="ARBA" id="ARBA00022692"/>
    </source>
</evidence>
<keyword evidence="2 5" id="KW-0812">Transmembrane</keyword>
<keyword evidence="7" id="KW-1185">Reference proteome</keyword>
<dbReference type="Proteomes" id="UP000218231">
    <property type="component" value="Unassembled WGS sequence"/>
</dbReference>